<keyword evidence="2" id="KW-1185">Reference proteome</keyword>
<evidence type="ECO:0000313" key="1">
    <source>
        <dbReference type="EMBL" id="MCU7240808.1"/>
    </source>
</evidence>
<sequence length="191" mass="21894">MILRSKDHPYWHVAAMVVSNSQPVEAVELSFYRYLPQSLSDTRHVVKVEVEDFLDLIFMERLIENCPVGAEVAIHSRVKMLNGEIKHIPMIDLSTAAAAHLSKLRPFLDEDFDGFAWFKSGRSYHGYGGRFINADELIDLMGRLLLANQIGMPPTVDPRWVGHRLIARYAALRWTKNTSQYTEIPRRVFPA</sequence>
<comment type="caution">
    <text evidence="1">The sequence shown here is derived from an EMBL/GenBank/DDBJ whole genome shotgun (WGS) entry which is preliminary data.</text>
</comment>
<dbReference type="Pfam" id="PF24387">
    <property type="entry name" value="AEP-like"/>
    <property type="match status" value="1"/>
</dbReference>
<accession>A0ABT2VHU0</accession>
<reference evidence="1" key="1">
    <citation type="journal article" date="2022" name="Microbiol. Spectr.">
        <title>An Nuclear Magnetic Resonance Fingerprint Matching Approach for the Identification and Structural Re-Evaluation of Pseudomonas Lipopeptides.</title>
        <authorList>
            <person name="De Roo V."/>
            <person name="Verleysen Y."/>
            <person name="Kovacs B."/>
            <person name="De Vleeschouwer M."/>
            <person name="Muangkaew P."/>
            <person name="Girard L."/>
            <person name="Hofte M."/>
            <person name="De Mot R."/>
            <person name="Madder A."/>
            <person name="Geudens N."/>
            <person name="Martins J.C."/>
        </authorList>
    </citation>
    <scope>NUCLEOTIDE SEQUENCE</scope>
    <source>
        <strain evidence="1">COR51</strain>
    </source>
</reference>
<organism evidence="1 2">
    <name type="scientific">Pseudomonas peradeniyensis</name>
    <dbReference type="NCBI Taxonomy" id="2745488"/>
    <lineage>
        <taxon>Bacteria</taxon>
        <taxon>Pseudomonadati</taxon>
        <taxon>Pseudomonadota</taxon>
        <taxon>Gammaproteobacteria</taxon>
        <taxon>Pseudomonadales</taxon>
        <taxon>Pseudomonadaceae</taxon>
        <taxon>Pseudomonas</taxon>
    </lineage>
</organism>
<reference evidence="1" key="2">
    <citation type="submission" date="2022-09" db="EMBL/GenBank/DDBJ databases">
        <authorList>
            <person name="Cesa-Luna C."/>
            <person name="Girard L."/>
            <person name="Lood C."/>
            <person name="Hofte M."/>
            <person name="De Mot R."/>
        </authorList>
    </citation>
    <scope>NUCLEOTIDE SEQUENCE</scope>
    <source>
        <strain evidence="1">COR51</strain>
    </source>
</reference>
<evidence type="ECO:0000313" key="2">
    <source>
        <dbReference type="Proteomes" id="UP001139994"/>
    </source>
</evidence>
<dbReference type="InterPro" id="IPR056250">
    <property type="entry name" value="AEP-like"/>
</dbReference>
<dbReference type="EMBL" id="JAOSLA010000049">
    <property type="protein sequence ID" value="MCU7240808.1"/>
    <property type="molecule type" value="Genomic_DNA"/>
</dbReference>
<protein>
    <submittedName>
        <fullName evidence="1">Uncharacterized protein</fullName>
    </submittedName>
</protein>
<dbReference type="Proteomes" id="UP001139994">
    <property type="component" value="Unassembled WGS sequence"/>
</dbReference>
<proteinExistence type="predicted"/>
<gene>
    <name evidence="1" type="ORF">OC929_22425</name>
</gene>
<name>A0ABT2VHU0_9PSED</name>
<dbReference type="RefSeq" id="WP_262952579.1">
    <property type="nucleotide sequence ID" value="NZ_JAOSLA010000049.1"/>
</dbReference>
<reference evidence="1" key="3">
    <citation type="journal article" date="2023" name="mSystems">
        <title>Charting the Lipopeptidome of Nonpathogenic Pseudomonas.</title>
        <authorList>
            <person name="Cesa-Luna C."/>
            <person name="Geudens N."/>
            <person name="Girard L."/>
            <person name="De Roo V."/>
            <person name="Maklad H.R."/>
            <person name="Martins J.C."/>
            <person name="Hofte M."/>
            <person name="De Mot R."/>
        </authorList>
    </citation>
    <scope>NUCLEOTIDE SEQUENCE</scope>
    <source>
        <strain evidence="1">COR51</strain>
    </source>
</reference>